<comment type="subcellular location">
    <subcellularLocation>
        <location evidence="1">Endomembrane system</location>
        <topology evidence="1">Multi-pass membrane protein</topology>
    </subcellularLocation>
</comment>
<dbReference type="OrthoDB" id="27788at2157"/>
<keyword evidence="5 7" id="KW-1133">Transmembrane helix</keyword>
<gene>
    <name evidence="8" type="ORF">FK85_26960</name>
</gene>
<dbReference type="RefSeq" id="WP_050024841.1">
    <property type="nucleotide sequence ID" value="NZ_JNFH02000030.1"/>
</dbReference>
<accession>A0A0F8BHE5</accession>
<proteinExistence type="inferred from homology"/>
<dbReference type="InterPro" id="IPR006043">
    <property type="entry name" value="NCS2"/>
</dbReference>
<evidence type="ECO:0000313" key="9">
    <source>
        <dbReference type="Proteomes" id="UP000053331"/>
    </source>
</evidence>
<dbReference type="GO" id="GO:0012505">
    <property type="term" value="C:endomembrane system"/>
    <property type="evidence" value="ECO:0007669"/>
    <property type="project" value="UniProtKB-SubCell"/>
</dbReference>
<feature type="transmembrane region" description="Helical" evidence="7">
    <location>
        <begin position="24"/>
        <end position="44"/>
    </location>
</feature>
<sequence length="466" mass="48221">MGLTDTLAARFDVAERGSDVGTEFLAGLTTFLTMSYIIVVNPVILSNAIDAGENTFQLLAVVTILASVAAMLVMGLYADLPFGLAPGMGLNAFFVVVVTQLEVPWETALAAVFLEGVLFIALTAVGAREYVIKLFPEPVKLSVAAGIGLFLALLGLEQMRIITGSVSLNPVIALDPIAILAAVGILLTFALWARGVRGAIVGGIVITSGLAYLASALGVTPRPGGADQGLVETATLAPGITGITYDLAAYDISPLAFAFVRGFQNVEALTFALVVFTFFFVDFFDTAGTLTGLGQAAGMTDESGDLPDIDKPLMADAVGTTVGGMLGTSTVTTYIESSAGIGEGGRTGLTALVVAALFLLTLPFVPLLSAIPSFAPYVALVVVAVMMLRNVTEIDWDDLVHAIPAGLTIIIMPLTSSIAYGIAAGLLSYPVVAVAAGRSDETRLGHWLMALACIGYFAVRFGALVN</sequence>
<dbReference type="AlphaFoldDB" id="A0A0F8BHE5"/>
<feature type="transmembrane region" description="Helical" evidence="7">
    <location>
        <begin position="139"/>
        <end position="156"/>
    </location>
</feature>
<dbReference type="Pfam" id="PF00860">
    <property type="entry name" value="Xan_ur_permease"/>
    <property type="match status" value="1"/>
</dbReference>
<dbReference type="GO" id="GO:0005886">
    <property type="term" value="C:plasma membrane"/>
    <property type="evidence" value="ECO:0007669"/>
    <property type="project" value="TreeGrafter"/>
</dbReference>
<evidence type="ECO:0000313" key="8">
    <source>
        <dbReference type="EMBL" id="KKF39638.1"/>
    </source>
</evidence>
<feature type="transmembrane region" description="Helical" evidence="7">
    <location>
        <begin position="447"/>
        <end position="465"/>
    </location>
</feature>
<feature type="transmembrane region" description="Helical" evidence="7">
    <location>
        <begin position="168"/>
        <end position="193"/>
    </location>
</feature>
<keyword evidence="9" id="KW-1185">Reference proteome</keyword>
<name>A0A0F8BHE5_9EURY</name>
<feature type="transmembrane region" description="Helical" evidence="7">
    <location>
        <begin position="313"/>
        <end position="335"/>
    </location>
</feature>
<dbReference type="PANTHER" id="PTHR43337:SF1">
    <property type="entry name" value="XANTHINE_URACIL PERMEASE C887.17-RELATED"/>
    <property type="match status" value="1"/>
</dbReference>
<dbReference type="InterPro" id="IPR045018">
    <property type="entry name" value="Azg-like"/>
</dbReference>
<feature type="transmembrane region" description="Helical" evidence="7">
    <location>
        <begin position="347"/>
        <end position="368"/>
    </location>
</feature>
<keyword evidence="4 7" id="KW-0812">Transmembrane</keyword>
<keyword evidence="6 7" id="KW-0472">Membrane</keyword>
<evidence type="ECO:0000256" key="7">
    <source>
        <dbReference type="SAM" id="Phobius"/>
    </source>
</evidence>
<reference evidence="8 9" key="1">
    <citation type="journal article" date="2015" name="Genome Announc.">
        <title>Draft genome sequence of a Halorubrum H3 strain isolated from the burlinskoye salt lake (Altai Krai, Russia).</title>
        <authorList>
            <person name="Rozanov A.S."/>
            <person name="Bryanskaya A.V."/>
            <person name="Malup T.K."/>
            <person name="Kotenko A.V."/>
            <person name="Peltek S.E."/>
        </authorList>
    </citation>
    <scope>NUCLEOTIDE SEQUENCE [LARGE SCALE GENOMIC DNA]</scope>
    <source>
        <strain evidence="8 9">H3</strain>
    </source>
</reference>
<protein>
    <submittedName>
        <fullName evidence="8">Uracil permease</fullName>
    </submittedName>
</protein>
<feature type="transmembrane region" description="Helical" evidence="7">
    <location>
        <begin position="199"/>
        <end position="219"/>
    </location>
</feature>
<comment type="similarity">
    <text evidence="2">Belongs to the nucleobase:cation symporter-2 (NCS2) (TC 2.A.40) family. Azg-like subfamily.</text>
</comment>
<feature type="transmembrane region" description="Helical" evidence="7">
    <location>
        <begin position="108"/>
        <end position="127"/>
    </location>
</feature>
<evidence type="ECO:0000256" key="4">
    <source>
        <dbReference type="ARBA" id="ARBA00022692"/>
    </source>
</evidence>
<feature type="transmembrane region" description="Helical" evidence="7">
    <location>
        <begin position="403"/>
        <end position="427"/>
    </location>
</feature>
<comment type="caution">
    <text evidence="8">The sequence shown here is derived from an EMBL/GenBank/DDBJ whole genome shotgun (WGS) entry which is preliminary data.</text>
</comment>
<evidence type="ECO:0000256" key="1">
    <source>
        <dbReference type="ARBA" id="ARBA00004127"/>
    </source>
</evidence>
<organism evidence="8 9">
    <name type="scientific">Halorubrum saccharovorum</name>
    <dbReference type="NCBI Taxonomy" id="2248"/>
    <lineage>
        <taxon>Archaea</taxon>
        <taxon>Methanobacteriati</taxon>
        <taxon>Methanobacteriota</taxon>
        <taxon>Stenosarchaea group</taxon>
        <taxon>Halobacteria</taxon>
        <taxon>Halobacteriales</taxon>
        <taxon>Haloferacaceae</taxon>
        <taxon>Halorubrum</taxon>
    </lineage>
</organism>
<dbReference type="GO" id="GO:0005345">
    <property type="term" value="F:purine nucleobase transmembrane transporter activity"/>
    <property type="evidence" value="ECO:0007669"/>
    <property type="project" value="TreeGrafter"/>
</dbReference>
<feature type="transmembrane region" description="Helical" evidence="7">
    <location>
        <begin position="374"/>
        <end position="391"/>
    </location>
</feature>
<feature type="transmembrane region" description="Helical" evidence="7">
    <location>
        <begin position="56"/>
        <end position="78"/>
    </location>
</feature>
<evidence type="ECO:0000256" key="2">
    <source>
        <dbReference type="ARBA" id="ARBA00005697"/>
    </source>
</evidence>
<dbReference type="PANTHER" id="PTHR43337">
    <property type="entry name" value="XANTHINE/URACIL PERMEASE C887.17-RELATED"/>
    <property type="match status" value="1"/>
</dbReference>
<keyword evidence="3" id="KW-0813">Transport</keyword>
<feature type="transmembrane region" description="Helical" evidence="7">
    <location>
        <begin position="268"/>
        <end position="293"/>
    </location>
</feature>
<evidence type="ECO:0000256" key="3">
    <source>
        <dbReference type="ARBA" id="ARBA00022448"/>
    </source>
</evidence>
<dbReference type="Proteomes" id="UP000053331">
    <property type="component" value="Unassembled WGS sequence"/>
</dbReference>
<evidence type="ECO:0000256" key="6">
    <source>
        <dbReference type="ARBA" id="ARBA00023136"/>
    </source>
</evidence>
<evidence type="ECO:0000256" key="5">
    <source>
        <dbReference type="ARBA" id="ARBA00022989"/>
    </source>
</evidence>
<dbReference type="EMBL" id="JNFH02000030">
    <property type="protein sequence ID" value="KKF39638.1"/>
    <property type="molecule type" value="Genomic_DNA"/>
</dbReference>